<feature type="compositionally biased region" description="Basic and acidic residues" evidence="1">
    <location>
        <begin position="130"/>
        <end position="149"/>
    </location>
</feature>
<feature type="compositionally biased region" description="Basic and acidic residues" evidence="1">
    <location>
        <begin position="46"/>
        <end position="63"/>
    </location>
</feature>
<protein>
    <submittedName>
        <fullName evidence="2">Uncharacterized protein</fullName>
    </submittedName>
</protein>
<feature type="compositionally biased region" description="Basic residues" evidence="1">
    <location>
        <begin position="304"/>
        <end position="320"/>
    </location>
</feature>
<evidence type="ECO:0000313" key="3">
    <source>
        <dbReference type="Proteomes" id="UP001054902"/>
    </source>
</evidence>
<feature type="compositionally biased region" description="Basic residues" evidence="1">
    <location>
        <begin position="119"/>
        <end position="129"/>
    </location>
</feature>
<feature type="compositionally biased region" description="Basic and acidic residues" evidence="1">
    <location>
        <begin position="243"/>
        <end position="259"/>
    </location>
</feature>
<keyword evidence="3" id="KW-1185">Reference proteome</keyword>
<feature type="compositionally biased region" description="Basic and acidic residues" evidence="1">
    <location>
        <begin position="199"/>
        <end position="214"/>
    </location>
</feature>
<reference evidence="2 3" key="1">
    <citation type="journal article" date="2021" name="Sci. Rep.">
        <title>The genome of the diatom Chaetoceros tenuissimus carries an ancient integrated fragment of an extant virus.</title>
        <authorList>
            <person name="Hongo Y."/>
            <person name="Kimura K."/>
            <person name="Takaki Y."/>
            <person name="Yoshida Y."/>
            <person name="Baba S."/>
            <person name="Kobayashi G."/>
            <person name="Nagasaki K."/>
            <person name="Hano T."/>
            <person name="Tomaru Y."/>
        </authorList>
    </citation>
    <scope>NUCLEOTIDE SEQUENCE [LARGE SCALE GENOMIC DNA]</scope>
    <source>
        <strain evidence="2 3">NIES-3715</strain>
    </source>
</reference>
<gene>
    <name evidence="2" type="ORF">CTEN210_10951</name>
</gene>
<evidence type="ECO:0000313" key="2">
    <source>
        <dbReference type="EMBL" id="GFH54475.1"/>
    </source>
</evidence>
<organism evidence="2 3">
    <name type="scientific">Chaetoceros tenuissimus</name>
    <dbReference type="NCBI Taxonomy" id="426638"/>
    <lineage>
        <taxon>Eukaryota</taxon>
        <taxon>Sar</taxon>
        <taxon>Stramenopiles</taxon>
        <taxon>Ochrophyta</taxon>
        <taxon>Bacillariophyta</taxon>
        <taxon>Coscinodiscophyceae</taxon>
        <taxon>Chaetocerotophycidae</taxon>
        <taxon>Chaetocerotales</taxon>
        <taxon>Chaetocerotaceae</taxon>
        <taxon>Chaetoceros</taxon>
    </lineage>
</organism>
<comment type="caution">
    <text evidence="2">The sequence shown here is derived from an EMBL/GenBank/DDBJ whole genome shotgun (WGS) entry which is preliminary data.</text>
</comment>
<sequence length="320" mass="36316">MSTEFDNQGFSAVSSFFGGQGVEEETALNLKPKEKKRNRLGVGAKSKIEEETLERLESEETKKRILSVGKKRKHEEDSDNSGDDDVIESEEEDEGRTSIKASKKPVSVVDEIKADIPVKKAKKKKKSKKERMAEKAEKESQDAIAKPEEENQIPPSKTEEPVQDLAMEISREPDIVEGRGTAVERKKKRRKVRSKQKNIKKDNRATNEKPDHLRVGSKTYAGRPMTRETRQFKNLPESRTSQIRRDRESKKFERPKDNDNPFEGGLGIDEFTSDTMNVAEEGPDSGEVVYADGTVVETSTTDKKSKKKNKKKKSKYKNLK</sequence>
<feature type="region of interest" description="Disordered" evidence="1">
    <location>
        <begin position="25"/>
        <end position="320"/>
    </location>
</feature>
<name>A0AAD3D0V6_9STRA</name>
<feature type="compositionally biased region" description="Basic residues" evidence="1">
    <location>
        <begin position="185"/>
        <end position="198"/>
    </location>
</feature>
<dbReference type="AlphaFoldDB" id="A0AAD3D0V6"/>
<evidence type="ECO:0000256" key="1">
    <source>
        <dbReference type="SAM" id="MobiDB-lite"/>
    </source>
</evidence>
<accession>A0AAD3D0V6</accession>
<feature type="compositionally biased region" description="Acidic residues" evidence="1">
    <location>
        <begin position="77"/>
        <end position="94"/>
    </location>
</feature>
<dbReference type="Proteomes" id="UP001054902">
    <property type="component" value="Unassembled WGS sequence"/>
</dbReference>
<dbReference type="EMBL" id="BLLK01000047">
    <property type="protein sequence ID" value="GFH54475.1"/>
    <property type="molecule type" value="Genomic_DNA"/>
</dbReference>
<proteinExistence type="predicted"/>